<dbReference type="InterPro" id="IPR037041">
    <property type="entry name" value="Trigger_fac_C_sf"/>
</dbReference>
<dbReference type="Gene3D" id="3.30.70.1050">
    <property type="entry name" value="Trigger factor ribosome-binding domain"/>
    <property type="match status" value="1"/>
</dbReference>
<sequence length="459" mass="53867">MKVTKENTGNLTAVLRIDIAQEDYTPKLEEQLKSYRRKANVPGFRPGQAPIGMIKKMYEIPLRAEIIEKAMSDAMYDYIDTEKVRILGYPLANEEKTVIDWNNQKEFTFYFDIALEPEFDINLENIEETYYEIEPSEEMLDNFVIDIQRRFGQFSSPESIEEGDMVYGEIIEVDEEGNVKEGGIKEQTSIFIDKIAQKTIQKKFIGKQKDSEIIFNPSKAFPKVEDKALVLRIKDKEAVNEFNSDVKFIVSSINRVVLHELNEELFEKAYKGAEIKTPEEFRQRAKEDLSQTYKRETDTFFTNELTKKIIEQTPFDLPDEFMKRWIASNSQGKLSEEEVQNNYQQYQESLKWQLIESKLTEKYSIEVTKEDIKGYLKEAVIKNYFPTLEDQTPEQEKERMEAIEGIAENMLKNQEQTKQVYEYLYDQKLTSILLEKSKTTKKSVSIEEFTELIQNQTKK</sequence>
<feature type="domain" description="Trigger factor ribosome-binding bacterial" evidence="1">
    <location>
        <begin position="1"/>
        <end position="143"/>
    </location>
</feature>
<dbReference type="SUPFAM" id="SSF109998">
    <property type="entry name" value="Triger factor/SurA peptide-binding domain-like"/>
    <property type="match status" value="1"/>
</dbReference>
<dbReference type="EC" id="5.2.1.8" evidence="2"/>
<dbReference type="InterPro" id="IPR036611">
    <property type="entry name" value="Trigger_fac_ribosome-bd_sf"/>
</dbReference>
<protein>
    <submittedName>
        <fullName evidence="2">Trigger factor</fullName>
        <ecNumber evidence="2">5.2.1.8</ecNumber>
    </submittedName>
</protein>
<dbReference type="InterPro" id="IPR008881">
    <property type="entry name" value="Trigger_fac_ribosome-bd_bac"/>
</dbReference>
<dbReference type="GO" id="GO:0003755">
    <property type="term" value="F:peptidyl-prolyl cis-trans isomerase activity"/>
    <property type="evidence" value="ECO:0007669"/>
    <property type="project" value="UniProtKB-EC"/>
</dbReference>
<dbReference type="Pfam" id="PF05697">
    <property type="entry name" value="Trigger_N"/>
    <property type="match status" value="1"/>
</dbReference>
<dbReference type="AlphaFoldDB" id="A0A644UEI1"/>
<accession>A0A644UEI1</accession>
<dbReference type="SUPFAM" id="SSF102735">
    <property type="entry name" value="Trigger factor ribosome-binding domain"/>
    <property type="match status" value="1"/>
</dbReference>
<dbReference type="InterPro" id="IPR027304">
    <property type="entry name" value="Trigger_fact/SurA_dom_sf"/>
</dbReference>
<keyword evidence="2" id="KW-0413">Isomerase</keyword>
<name>A0A644UEI1_9ZZZZ</name>
<evidence type="ECO:0000259" key="1">
    <source>
        <dbReference type="Pfam" id="PF05697"/>
    </source>
</evidence>
<dbReference type="NCBIfam" id="TIGR00115">
    <property type="entry name" value="tig"/>
    <property type="match status" value="1"/>
</dbReference>
<reference evidence="2" key="1">
    <citation type="submission" date="2019-08" db="EMBL/GenBank/DDBJ databases">
        <authorList>
            <person name="Kucharzyk K."/>
            <person name="Murdoch R.W."/>
            <person name="Higgins S."/>
            <person name="Loffler F."/>
        </authorList>
    </citation>
    <scope>NUCLEOTIDE SEQUENCE</scope>
</reference>
<dbReference type="PIRSF" id="PIRSF003095">
    <property type="entry name" value="Trigger_factor"/>
    <property type="match status" value="1"/>
</dbReference>
<organism evidence="2">
    <name type="scientific">bioreactor metagenome</name>
    <dbReference type="NCBI Taxonomy" id="1076179"/>
    <lineage>
        <taxon>unclassified sequences</taxon>
        <taxon>metagenomes</taxon>
        <taxon>ecological metagenomes</taxon>
    </lineage>
</organism>
<proteinExistence type="predicted"/>
<gene>
    <name evidence="2" type="primary">tig_11</name>
    <name evidence="2" type="ORF">SDC9_23134</name>
</gene>
<evidence type="ECO:0000313" key="2">
    <source>
        <dbReference type="EMBL" id="MPL77281.1"/>
    </source>
</evidence>
<comment type="caution">
    <text evidence="2">The sequence shown here is derived from an EMBL/GenBank/DDBJ whole genome shotgun (WGS) entry which is preliminary data.</text>
</comment>
<dbReference type="Gene3D" id="1.10.3120.10">
    <property type="entry name" value="Trigger factor, C-terminal domain"/>
    <property type="match status" value="1"/>
</dbReference>
<dbReference type="GO" id="GO:0015031">
    <property type="term" value="P:protein transport"/>
    <property type="evidence" value="ECO:0007669"/>
    <property type="project" value="InterPro"/>
</dbReference>
<dbReference type="EMBL" id="VSSQ01000105">
    <property type="protein sequence ID" value="MPL77281.1"/>
    <property type="molecule type" value="Genomic_DNA"/>
</dbReference>
<dbReference type="GO" id="GO:0006457">
    <property type="term" value="P:protein folding"/>
    <property type="evidence" value="ECO:0007669"/>
    <property type="project" value="InterPro"/>
</dbReference>
<dbReference type="InterPro" id="IPR005215">
    <property type="entry name" value="Trig_fac"/>
</dbReference>